<feature type="transmembrane region" description="Helical" evidence="6">
    <location>
        <begin position="21"/>
        <end position="46"/>
    </location>
</feature>
<dbReference type="GO" id="GO:0016020">
    <property type="term" value="C:membrane"/>
    <property type="evidence" value="ECO:0007669"/>
    <property type="project" value="UniProtKB-SubCell"/>
</dbReference>
<dbReference type="InterPro" id="IPR004840">
    <property type="entry name" value="Amino_acid_permease_CS"/>
</dbReference>
<dbReference type="Pfam" id="PF00324">
    <property type="entry name" value="AA_permease"/>
    <property type="match status" value="1"/>
</dbReference>
<reference evidence="8 9" key="1">
    <citation type="journal article" date="2020" name="G3 (Bethesda)">
        <title>CeMbio - The Caenorhabditis elegans Microbiome Resource.</title>
        <authorList>
            <person name="Dirksen P."/>
            <person name="Assie A."/>
            <person name="Zimmermann J."/>
            <person name="Zhang F."/>
            <person name="Tietje A.M."/>
            <person name="Marsh S.A."/>
            <person name="Felix M.A."/>
            <person name="Shapira M."/>
            <person name="Kaleta C."/>
            <person name="Schulenburg H."/>
            <person name="Samuel B."/>
        </authorList>
    </citation>
    <scope>NUCLEOTIDE SEQUENCE [LARGE SCALE GENOMIC DNA]</scope>
    <source>
        <strain evidence="8 9">BIGb0172</strain>
    </source>
</reference>
<keyword evidence="4 6" id="KW-1133">Transmembrane helix</keyword>
<dbReference type="InterPro" id="IPR004841">
    <property type="entry name" value="AA-permease/SLC12A_dom"/>
</dbReference>
<dbReference type="PROSITE" id="PS00218">
    <property type="entry name" value="AMINO_ACID_PERMEASE_1"/>
    <property type="match status" value="1"/>
</dbReference>
<feature type="transmembrane region" description="Helical" evidence="6">
    <location>
        <begin position="131"/>
        <end position="149"/>
    </location>
</feature>
<feature type="transmembrane region" description="Helical" evidence="6">
    <location>
        <begin position="247"/>
        <end position="267"/>
    </location>
</feature>
<dbReference type="PANTHER" id="PTHR43495">
    <property type="entry name" value="GABA PERMEASE"/>
    <property type="match status" value="1"/>
</dbReference>
<gene>
    <name evidence="8" type="ORF">HS961_08580</name>
</gene>
<evidence type="ECO:0000313" key="9">
    <source>
        <dbReference type="Proteomes" id="UP000515240"/>
    </source>
</evidence>
<dbReference type="FunFam" id="1.20.1740.10:FF:000001">
    <property type="entry name" value="Amino acid permease"/>
    <property type="match status" value="1"/>
</dbReference>
<feature type="transmembrane region" description="Helical" evidence="6">
    <location>
        <begin position="201"/>
        <end position="226"/>
    </location>
</feature>
<keyword evidence="5 6" id="KW-0472">Membrane</keyword>
<evidence type="ECO:0000256" key="3">
    <source>
        <dbReference type="ARBA" id="ARBA00022692"/>
    </source>
</evidence>
<feature type="transmembrane region" description="Helical" evidence="6">
    <location>
        <begin position="432"/>
        <end position="451"/>
    </location>
</feature>
<keyword evidence="3 6" id="KW-0812">Transmembrane</keyword>
<dbReference type="GO" id="GO:0006865">
    <property type="term" value="P:amino acid transport"/>
    <property type="evidence" value="ECO:0007669"/>
    <property type="project" value="InterPro"/>
</dbReference>
<feature type="transmembrane region" description="Helical" evidence="6">
    <location>
        <begin position="90"/>
        <end position="111"/>
    </location>
</feature>
<evidence type="ECO:0000256" key="2">
    <source>
        <dbReference type="ARBA" id="ARBA00022448"/>
    </source>
</evidence>
<dbReference type="PANTHER" id="PTHR43495:SF5">
    <property type="entry name" value="GAMMA-AMINOBUTYRIC ACID PERMEASE"/>
    <property type="match status" value="1"/>
</dbReference>
<keyword evidence="9" id="KW-1185">Reference proteome</keyword>
<dbReference type="GO" id="GO:0055085">
    <property type="term" value="P:transmembrane transport"/>
    <property type="evidence" value="ECO:0007669"/>
    <property type="project" value="InterPro"/>
</dbReference>
<accession>A0A7G5EFW7</accession>
<evidence type="ECO:0000256" key="1">
    <source>
        <dbReference type="ARBA" id="ARBA00004141"/>
    </source>
</evidence>
<organism evidence="8 9">
    <name type="scientific">Comamonas piscis</name>
    <dbReference type="NCBI Taxonomy" id="1562974"/>
    <lineage>
        <taxon>Bacteria</taxon>
        <taxon>Pseudomonadati</taxon>
        <taxon>Pseudomonadota</taxon>
        <taxon>Betaproteobacteria</taxon>
        <taxon>Burkholderiales</taxon>
        <taxon>Comamonadaceae</taxon>
        <taxon>Comamonas</taxon>
    </lineage>
</organism>
<dbReference type="EMBL" id="CP058554">
    <property type="protein sequence ID" value="QMV72892.1"/>
    <property type="molecule type" value="Genomic_DNA"/>
</dbReference>
<feature type="domain" description="Amino acid permease/ SLC12A" evidence="7">
    <location>
        <begin position="23"/>
        <end position="454"/>
    </location>
</feature>
<feature type="transmembrane region" description="Helical" evidence="6">
    <location>
        <begin position="336"/>
        <end position="355"/>
    </location>
</feature>
<evidence type="ECO:0000259" key="7">
    <source>
        <dbReference type="Pfam" id="PF00324"/>
    </source>
</evidence>
<dbReference type="RefSeq" id="WP_182327301.1">
    <property type="nucleotide sequence ID" value="NZ_CP058554.1"/>
</dbReference>
<dbReference type="PIRSF" id="PIRSF006060">
    <property type="entry name" value="AA_transporter"/>
    <property type="match status" value="1"/>
</dbReference>
<keyword evidence="2" id="KW-0813">Transport</keyword>
<evidence type="ECO:0000313" key="8">
    <source>
        <dbReference type="EMBL" id="QMV72892.1"/>
    </source>
</evidence>
<sequence>MSPFESIARRERGLQQQLTAAQMTMIAIGGAIGTGLFMGSAFAIGFAGPSVLISYAIGALIGLLLMGCLAEMTVAHPTSGSFGAYAEHYLSPLAGFVVRYAYWAAVVLAVGMEVTAVGKYMKYWFPEVEQWVWVALFSVILAAVNATSVKAFGQMEYVFSMIKVVAIVAFILIGAYVVFGSRPESVGFANYTADRGFFPNGWWGTWVGVIIAIFSYLSLESIAIAAGEAQNPRQAVTSAFKTTVLRLVLFYLLSLALMLAIVPWSHASTDKSPFVKVMEIVGIPGSASVLNFVVLVASLSAMNAQLYVTSRMMFSLSRGGYAPAVLGKVNSRGVPMGAIAISCLGMAVAMVLNVLKPEESLTLMMSISMFGAMFAWFMVFVTHLFFRRRWQREHPGERLQFRMWGFPVLTLLGAVLMLAVIITTYFTDVFHMTTLIGVPMLLVMTAVYLIWYRKR</sequence>
<evidence type="ECO:0000256" key="5">
    <source>
        <dbReference type="ARBA" id="ARBA00023136"/>
    </source>
</evidence>
<dbReference type="AlphaFoldDB" id="A0A7G5EFW7"/>
<dbReference type="KEGG" id="cpis:HS961_08580"/>
<dbReference type="Proteomes" id="UP000515240">
    <property type="component" value="Chromosome"/>
</dbReference>
<proteinExistence type="predicted"/>
<name>A0A7G5EFW7_9BURK</name>
<feature type="transmembrane region" description="Helical" evidence="6">
    <location>
        <begin position="361"/>
        <end position="386"/>
    </location>
</feature>
<protein>
    <submittedName>
        <fullName evidence="8">Amino acid permease</fullName>
    </submittedName>
</protein>
<comment type="subcellular location">
    <subcellularLocation>
        <location evidence="1">Membrane</location>
        <topology evidence="1">Multi-pass membrane protein</topology>
    </subcellularLocation>
</comment>
<feature type="transmembrane region" description="Helical" evidence="6">
    <location>
        <begin position="52"/>
        <end position="70"/>
    </location>
</feature>
<dbReference type="Gene3D" id="1.20.1740.10">
    <property type="entry name" value="Amino acid/polyamine transporter I"/>
    <property type="match status" value="1"/>
</dbReference>
<feature type="transmembrane region" description="Helical" evidence="6">
    <location>
        <begin position="161"/>
        <end position="181"/>
    </location>
</feature>
<feature type="transmembrane region" description="Helical" evidence="6">
    <location>
        <begin position="406"/>
        <end position="426"/>
    </location>
</feature>
<feature type="transmembrane region" description="Helical" evidence="6">
    <location>
        <begin position="287"/>
        <end position="308"/>
    </location>
</feature>
<evidence type="ECO:0000256" key="6">
    <source>
        <dbReference type="SAM" id="Phobius"/>
    </source>
</evidence>
<evidence type="ECO:0000256" key="4">
    <source>
        <dbReference type="ARBA" id="ARBA00022989"/>
    </source>
</evidence>